<feature type="transmembrane region" description="Helical" evidence="6">
    <location>
        <begin position="309"/>
        <end position="326"/>
    </location>
</feature>
<feature type="transmembrane region" description="Helical" evidence="6">
    <location>
        <begin position="86"/>
        <end position="106"/>
    </location>
</feature>
<dbReference type="PANTHER" id="PTHR23513:SF6">
    <property type="entry name" value="MAJOR FACILITATOR SUPERFAMILY ASSOCIATED DOMAIN-CONTAINING PROTEIN"/>
    <property type="match status" value="1"/>
</dbReference>
<evidence type="ECO:0000256" key="1">
    <source>
        <dbReference type="ARBA" id="ARBA00004651"/>
    </source>
</evidence>
<proteinExistence type="predicted"/>
<dbReference type="CDD" id="cd06173">
    <property type="entry name" value="MFS_MefA_like"/>
    <property type="match status" value="1"/>
</dbReference>
<comment type="subcellular location">
    <subcellularLocation>
        <location evidence="1">Cell membrane</location>
        <topology evidence="1">Multi-pass membrane protein</topology>
    </subcellularLocation>
</comment>
<feature type="transmembrane region" description="Helical" evidence="6">
    <location>
        <begin position="54"/>
        <end position="74"/>
    </location>
</feature>
<dbReference type="RefSeq" id="WP_369188678.1">
    <property type="nucleotide sequence ID" value="NZ_CP163431.1"/>
</dbReference>
<feature type="transmembrane region" description="Helical" evidence="6">
    <location>
        <begin position="247"/>
        <end position="270"/>
    </location>
</feature>
<feature type="transmembrane region" description="Helical" evidence="6">
    <location>
        <begin position="276"/>
        <end position="297"/>
    </location>
</feature>
<dbReference type="SUPFAM" id="SSF103473">
    <property type="entry name" value="MFS general substrate transporter"/>
    <property type="match status" value="1"/>
</dbReference>
<feature type="transmembrane region" description="Helical" evidence="6">
    <location>
        <begin position="398"/>
        <end position="417"/>
    </location>
</feature>
<protein>
    <submittedName>
        <fullName evidence="7">MFS transporter</fullName>
    </submittedName>
</protein>
<sequence>MTATVPPVPAAVPRLSRNRDFQLLWIGQALSDFGSSMTYIVLPLVLLASGNSTTVAATVGTVSLAVGLVARLPAGYLSDRCDQRALMLGSDLVRLVAVGSLAVYVLLRPVPVALALVTVVVSVVALEVFRPAQSKVIRRIVSTEQLGAALSLNQARAYGADIAAPAAAGLLLALEPSVPLAVDALTFGVSALCVAVVVRAPRRGRGPDGATSGRDAEAAGPQPVAERFLTRFTAGWRYLAGDRFMRWCVLYGAGLNLAFSALTFALILGVGSRPDGAVAVGTAMSAAAVAGLAGSLLTPYVQRHVSLKATLVAGPATGAVLLAVAWTSGSTIAFVAGFCALCLLIPVISATFGTIMAVAVPEEIYGRVITASGLVAQIVQPCGPLAAGLLLARLSLPTTAAAFAMAFALLAAVPVALPKPPQTSTPAPARSPS</sequence>
<dbReference type="Gene3D" id="1.20.1250.20">
    <property type="entry name" value="MFS general substrate transporter like domains"/>
    <property type="match status" value="1"/>
</dbReference>
<dbReference type="AlphaFoldDB" id="A0AB39M8X0"/>
<keyword evidence="4 6" id="KW-1133">Transmembrane helix</keyword>
<name>A0AB39M8X0_9ACTN</name>
<evidence type="ECO:0000256" key="6">
    <source>
        <dbReference type="SAM" id="Phobius"/>
    </source>
</evidence>
<organism evidence="7">
    <name type="scientific">Streptomyces sp. R08</name>
    <dbReference type="NCBI Taxonomy" id="3238624"/>
    <lineage>
        <taxon>Bacteria</taxon>
        <taxon>Bacillati</taxon>
        <taxon>Actinomycetota</taxon>
        <taxon>Actinomycetes</taxon>
        <taxon>Kitasatosporales</taxon>
        <taxon>Streptomycetaceae</taxon>
        <taxon>Streptomyces</taxon>
    </lineage>
</organism>
<feature type="transmembrane region" description="Helical" evidence="6">
    <location>
        <begin position="23"/>
        <end position="48"/>
    </location>
</feature>
<keyword evidence="3 6" id="KW-0812">Transmembrane</keyword>
<keyword evidence="2" id="KW-1003">Cell membrane</keyword>
<evidence type="ECO:0000256" key="3">
    <source>
        <dbReference type="ARBA" id="ARBA00022692"/>
    </source>
</evidence>
<dbReference type="PANTHER" id="PTHR23513">
    <property type="entry name" value="INTEGRAL MEMBRANE EFFLUX PROTEIN-RELATED"/>
    <property type="match status" value="1"/>
</dbReference>
<feature type="transmembrane region" description="Helical" evidence="6">
    <location>
        <begin position="332"/>
        <end position="359"/>
    </location>
</feature>
<dbReference type="GO" id="GO:0022857">
    <property type="term" value="F:transmembrane transporter activity"/>
    <property type="evidence" value="ECO:0007669"/>
    <property type="project" value="InterPro"/>
</dbReference>
<dbReference type="GO" id="GO:0005886">
    <property type="term" value="C:plasma membrane"/>
    <property type="evidence" value="ECO:0007669"/>
    <property type="project" value="UniProtKB-SubCell"/>
</dbReference>
<evidence type="ECO:0000256" key="4">
    <source>
        <dbReference type="ARBA" id="ARBA00022989"/>
    </source>
</evidence>
<gene>
    <name evidence="7" type="ORF">AB5J58_21170</name>
</gene>
<keyword evidence="5 6" id="KW-0472">Membrane</keyword>
<dbReference type="EMBL" id="CP163431">
    <property type="protein sequence ID" value="XDQ02563.1"/>
    <property type="molecule type" value="Genomic_DNA"/>
</dbReference>
<accession>A0AB39M8X0</accession>
<reference evidence="7" key="1">
    <citation type="submission" date="2024-07" db="EMBL/GenBank/DDBJ databases">
        <authorList>
            <person name="Yu S.T."/>
        </authorList>
    </citation>
    <scope>NUCLEOTIDE SEQUENCE</scope>
    <source>
        <strain evidence="7">R08</strain>
    </source>
</reference>
<dbReference type="InterPro" id="IPR036259">
    <property type="entry name" value="MFS_trans_sf"/>
</dbReference>
<dbReference type="Pfam" id="PF07690">
    <property type="entry name" value="MFS_1"/>
    <property type="match status" value="1"/>
</dbReference>
<dbReference type="InterPro" id="IPR011701">
    <property type="entry name" value="MFS"/>
</dbReference>
<evidence type="ECO:0000313" key="7">
    <source>
        <dbReference type="EMBL" id="XDQ02563.1"/>
    </source>
</evidence>
<evidence type="ECO:0000256" key="5">
    <source>
        <dbReference type="ARBA" id="ARBA00023136"/>
    </source>
</evidence>
<evidence type="ECO:0000256" key="2">
    <source>
        <dbReference type="ARBA" id="ARBA00022475"/>
    </source>
</evidence>
<feature type="transmembrane region" description="Helical" evidence="6">
    <location>
        <begin position="112"/>
        <end position="129"/>
    </location>
</feature>